<dbReference type="Pfam" id="PF04883">
    <property type="entry name" value="HK97-gp10_like"/>
    <property type="match status" value="1"/>
</dbReference>
<evidence type="ECO:0000313" key="2">
    <source>
        <dbReference type="Proteomes" id="UP000320338"/>
    </source>
</evidence>
<dbReference type="InterPro" id="IPR010064">
    <property type="entry name" value="HK97-gp10_tail"/>
</dbReference>
<dbReference type="OrthoDB" id="3694040at2"/>
<dbReference type="EMBL" id="BJNG01000026">
    <property type="protein sequence ID" value="GEC20978.1"/>
    <property type="molecule type" value="Genomic_DNA"/>
</dbReference>
<gene>
    <name evidence="1" type="ORF">PHY01_32610</name>
</gene>
<sequence>MGLPDPIRIDGLREFRTALRRVDRALPKRIKDVGNAAAQIVVDEAKPRVPRRTGRAAASIRAASTAKAVRVAAGGKRVPYFAWLDFGGKVGRNNTATRTFYSEGRYVWSAFSDRRADVERALTDGMTELARDAGMGSS</sequence>
<comment type="caution">
    <text evidence="1">The sequence shown here is derived from an EMBL/GenBank/DDBJ whole genome shotgun (WGS) entry which is preliminary data.</text>
</comment>
<evidence type="ECO:0008006" key="3">
    <source>
        <dbReference type="Google" id="ProtNLM"/>
    </source>
</evidence>
<evidence type="ECO:0000313" key="1">
    <source>
        <dbReference type="EMBL" id="GEC20978.1"/>
    </source>
</evidence>
<proteinExistence type="predicted"/>
<dbReference type="Proteomes" id="UP000320338">
    <property type="component" value="Unassembled WGS sequence"/>
</dbReference>
<protein>
    <recommendedName>
        <fullName evidence="3">HK97 gp10 family phage protein</fullName>
    </recommendedName>
</protein>
<name>A0A4Y3WR53_9PSEU</name>
<keyword evidence="2" id="KW-1185">Reference proteome</keyword>
<dbReference type="AlphaFoldDB" id="A0A4Y3WR53"/>
<dbReference type="RefSeq" id="WP_141279574.1">
    <property type="nucleotide sequence ID" value="NZ_BAAARZ010000007.1"/>
</dbReference>
<accession>A0A4Y3WR53</accession>
<organism evidence="1 2">
    <name type="scientific">Pseudonocardia hydrocarbonoxydans</name>
    <dbReference type="NCBI Taxonomy" id="76726"/>
    <lineage>
        <taxon>Bacteria</taxon>
        <taxon>Bacillati</taxon>
        <taxon>Actinomycetota</taxon>
        <taxon>Actinomycetes</taxon>
        <taxon>Pseudonocardiales</taxon>
        <taxon>Pseudonocardiaceae</taxon>
        <taxon>Pseudonocardia</taxon>
    </lineage>
</organism>
<reference evidence="1 2" key="1">
    <citation type="submission" date="2019-06" db="EMBL/GenBank/DDBJ databases">
        <title>Whole genome shotgun sequence of Pseudonocardia hydrocarbonoxydans NBRC 14498.</title>
        <authorList>
            <person name="Hosoyama A."/>
            <person name="Uohara A."/>
            <person name="Ohji S."/>
            <person name="Ichikawa N."/>
        </authorList>
    </citation>
    <scope>NUCLEOTIDE SEQUENCE [LARGE SCALE GENOMIC DNA]</scope>
    <source>
        <strain evidence="1 2">NBRC 14498</strain>
    </source>
</reference>